<evidence type="ECO:0000256" key="3">
    <source>
        <dbReference type="ARBA" id="ARBA00023004"/>
    </source>
</evidence>
<protein>
    <recommendedName>
        <fullName evidence="9">Fe2OG dioxygenase domain-containing protein</fullName>
    </recommendedName>
</protein>
<dbReference type="PANTHER" id="PTHR47990">
    <property type="entry name" value="2-OXOGLUTARATE (2OG) AND FE(II)-DEPENDENT OXYGENASE SUPERFAMILY PROTEIN-RELATED"/>
    <property type="match status" value="1"/>
</dbReference>
<dbReference type="OrthoDB" id="288590at2759"/>
<evidence type="ECO:0000259" key="5">
    <source>
        <dbReference type="Pfam" id="PF03171"/>
    </source>
</evidence>
<keyword evidence="3" id="KW-0408">Iron</keyword>
<feature type="domain" description="Isopenicillin N synthase-like Fe(2+) 2OG dioxygenase" evidence="5">
    <location>
        <begin position="176"/>
        <end position="261"/>
    </location>
</feature>
<feature type="domain" description="Non-haem dioxygenase N-terminal" evidence="6">
    <location>
        <begin position="9"/>
        <end position="87"/>
    </location>
</feature>
<dbReference type="Pfam" id="PF03171">
    <property type="entry name" value="2OG-FeII_Oxy"/>
    <property type="match status" value="1"/>
</dbReference>
<dbReference type="FunFam" id="2.60.120.330:FF:000022">
    <property type="entry name" value="Probable 2-oxoglutarate-dependent dioxygenase AOP1.2"/>
    <property type="match status" value="1"/>
</dbReference>
<keyword evidence="2" id="KW-0560">Oxidoreductase</keyword>
<evidence type="ECO:0000256" key="2">
    <source>
        <dbReference type="ARBA" id="ARBA00023002"/>
    </source>
</evidence>
<organism evidence="7 8">
    <name type="scientific">Aquilegia coerulea</name>
    <name type="common">Rocky mountain columbine</name>
    <dbReference type="NCBI Taxonomy" id="218851"/>
    <lineage>
        <taxon>Eukaryota</taxon>
        <taxon>Viridiplantae</taxon>
        <taxon>Streptophyta</taxon>
        <taxon>Embryophyta</taxon>
        <taxon>Tracheophyta</taxon>
        <taxon>Spermatophyta</taxon>
        <taxon>Magnoliopsida</taxon>
        <taxon>Ranunculales</taxon>
        <taxon>Ranunculaceae</taxon>
        <taxon>Thalictroideae</taxon>
        <taxon>Aquilegia</taxon>
    </lineage>
</organism>
<dbReference type="InParanoid" id="A0A2G5FBI1"/>
<reference evidence="7 8" key="1">
    <citation type="submission" date="2017-09" db="EMBL/GenBank/DDBJ databases">
        <title>WGS assembly of Aquilegia coerulea Goldsmith.</title>
        <authorList>
            <person name="Hodges S."/>
            <person name="Kramer E."/>
            <person name="Nordborg M."/>
            <person name="Tomkins J."/>
            <person name="Borevitz J."/>
            <person name="Derieg N."/>
            <person name="Yan J."/>
            <person name="Mihaltcheva S."/>
            <person name="Hayes R.D."/>
            <person name="Rokhsar D."/>
        </authorList>
    </citation>
    <scope>NUCLEOTIDE SEQUENCE [LARGE SCALE GENOMIC DNA]</scope>
    <source>
        <strain evidence="8">cv. Goldsmith</strain>
    </source>
</reference>
<accession>A0A2G5FBI1</accession>
<proteinExistence type="predicted"/>
<dbReference type="AlphaFoldDB" id="A0A2G5FBI1"/>
<dbReference type="SUPFAM" id="SSF51197">
    <property type="entry name" value="Clavaminate synthase-like"/>
    <property type="match status" value="1"/>
</dbReference>
<keyword evidence="8" id="KW-1185">Reference proteome</keyword>
<sequence>MSTISSNKVSVIDFSSKDLKPGTSSWTLVRTKVRAALEEYGCFELVLNDTVQLHQDMLDSLKHLFDLPLETKAKHVSDDGFEGYTGNTQVMPLFEYMNINDIVSNHELLQRFTNLMWPEGNPSFCETMYSYCKLLSELEAIVKRMVFESFGMEKYYDSYVELTSYMGRPMKYRAPTTKETTLGMVTHTDFGFITILGQNHVNGLNIQAKNGEWISVTPSASSFVVVIGDAFMAWSNGRLHSPPHGVWMSGDEIRYSMGLFSSSKDIVQTPQELIDEEHPLLFKPFHHMALRIFARTEEGRKAESFIKGYCGV</sequence>
<dbReference type="InterPro" id="IPR027443">
    <property type="entry name" value="IPNS-like_sf"/>
</dbReference>
<dbReference type="GO" id="GO:0016491">
    <property type="term" value="F:oxidoreductase activity"/>
    <property type="evidence" value="ECO:0007669"/>
    <property type="project" value="UniProtKB-KW"/>
</dbReference>
<dbReference type="InterPro" id="IPR026992">
    <property type="entry name" value="DIOX_N"/>
</dbReference>
<dbReference type="InterPro" id="IPR044861">
    <property type="entry name" value="IPNS-like_FE2OG_OXY"/>
</dbReference>
<keyword evidence="1" id="KW-0479">Metal-binding</keyword>
<dbReference type="Pfam" id="PF14226">
    <property type="entry name" value="DIOX_N"/>
    <property type="match status" value="1"/>
</dbReference>
<dbReference type="STRING" id="218851.A0A2G5FBI1"/>
<evidence type="ECO:0000256" key="1">
    <source>
        <dbReference type="ARBA" id="ARBA00022723"/>
    </source>
</evidence>
<comment type="function">
    <text evidence="4">Probable 2-oxoglutarate-dependent dioxygenase that may be involved in glucosinolates biosynthesis. May play a role in the production of aliphatic glucosinolates.</text>
</comment>
<evidence type="ECO:0000259" key="6">
    <source>
        <dbReference type="Pfam" id="PF14226"/>
    </source>
</evidence>
<dbReference type="Proteomes" id="UP000230069">
    <property type="component" value="Unassembled WGS sequence"/>
</dbReference>
<dbReference type="Gene3D" id="2.60.120.330">
    <property type="entry name" value="B-lactam Antibiotic, Isopenicillin N Synthase, Chain"/>
    <property type="match status" value="1"/>
</dbReference>
<evidence type="ECO:0000313" key="7">
    <source>
        <dbReference type="EMBL" id="PIA65342.1"/>
    </source>
</evidence>
<evidence type="ECO:0000256" key="4">
    <source>
        <dbReference type="ARBA" id="ARBA00057022"/>
    </source>
</evidence>
<evidence type="ECO:0008006" key="9">
    <source>
        <dbReference type="Google" id="ProtNLM"/>
    </source>
</evidence>
<dbReference type="EMBL" id="KZ305018">
    <property type="protein sequence ID" value="PIA65342.1"/>
    <property type="molecule type" value="Genomic_DNA"/>
</dbReference>
<name>A0A2G5FBI1_AQUCA</name>
<gene>
    <name evidence="7" type="ORF">AQUCO_00100666v1</name>
</gene>
<evidence type="ECO:0000313" key="8">
    <source>
        <dbReference type="Proteomes" id="UP000230069"/>
    </source>
</evidence>
<dbReference type="InterPro" id="IPR050231">
    <property type="entry name" value="Iron_ascorbate_oxido_reductase"/>
</dbReference>
<dbReference type="GO" id="GO:0046872">
    <property type="term" value="F:metal ion binding"/>
    <property type="evidence" value="ECO:0007669"/>
    <property type="project" value="UniProtKB-KW"/>
</dbReference>